<reference evidence="3 4" key="1">
    <citation type="journal article" date="2013" name="Genome Announc.">
        <title>Draft Genome Sequence of Methylophaga lonarensis MPLT, a Haloalkaliphilic (Non-Methane-Utilizing) Methylotroph.</title>
        <authorList>
            <person name="Shetty S.A."/>
            <person name="Marathe N.P."/>
            <person name="Munot H."/>
            <person name="Antony C.P."/>
            <person name="Dhotre D.P."/>
            <person name="Murrell J.C."/>
            <person name="Shouche Y.S."/>
        </authorList>
    </citation>
    <scope>NUCLEOTIDE SEQUENCE [LARGE SCALE GENOMIC DNA]</scope>
    <source>
        <strain evidence="3 4">MPL</strain>
    </source>
</reference>
<dbReference type="PRINTS" id="PR00111">
    <property type="entry name" value="ABHYDROLASE"/>
</dbReference>
<name>M7P3Q4_9GAMM</name>
<evidence type="ECO:0000313" key="3">
    <source>
        <dbReference type="EMBL" id="EMR14146.1"/>
    </source>
</evidence>
<evidence type="ECO:0000259" key="2">
    <source>
        <dbReference type="Pfam" id="PF00561"/>
    </source>
</evidence>
<dbReference type="Pfam" id="PF00561">
    <property type="entry name" value="Abhydrolase_1"/>
    <property type="match status" value="1"/>
</dbReference>
<dbReference type="GO" id="GO:0016787">
    <property type="term" value="F:hydrolase activity"/>
    <property type="evidence" value="ECO:0007669"/>
    <property type="project" value="UniProtKB-KW"/>
</dbReference>
<dbReference type="SUPFAM" id="SSF53474">
    <property type="entry name" value="alpha/beta-Hydrolases"/>
    <property type="match status" value="1"/>
</dbReference>
<feature type="domain" description="AB hydrolase-1" evidence="2">
    <location>
        <begin position="14"/>
        <end position="242"/>
    </location>
</feature>
<dbReference type="eggNOG" id="COG2267">
    <property type="taxonomic scope" value="Bacteria"/>
</dbReference>
<evidence type="ECO:0000313" key="4">
    <source>
        <dbReference type="Proteomes" id="UP000012019"/>
    </source>
</evidence>
<dbReference type="Proteomes" id="UP000012019">
    <property type="component" value="Unassembled WGS sequence"/>
</dbReference>
<dbReference type="RefSeq" id="WP_009725352.1">
    <property type="nucleotide sequence ID" value="NZ_APHR01000006.1"/>
</dbReference>
<sequence length="255" mass="29171">MQRLFYQITGSGRPLLIVHGLFGSSDNWRAVTKALSEKRQIIAVDLRNHGRSFHHQDQHYPQMAEDIERVVDELGIEEIDLLGHSIGGKVVMQFARQHAHRVRQMVVVDIAPRQYPDKHSWIFKSLLSLNLDQYQQRSQLDAALASDIKDAAVRQFLLMNVEKNEEGSLRWRINLQALFCNYAALLSSVEPEQALDVKSCFIAGGRSDYISEADRQLIRQCFPDSEFTVIDEAGHWVHAEAPKAFCQVVEQFLDD</sequence>
<dbReference type="InterPro" id="IPR000073">
    <property type="entry name" value="AB_hydrolase_1"/>
</dbReference>
<dbReference type="Gene3D" id="3.40.50.1820">
    <property type="entry name" value="alpha/beta hydrolase"/>
    <property type="match status" value="1"/>
</dbReference>
<keyword evidence="4" id="KW-1185">Reference proteome</keyword>
<comment type="caution">
    <text evidence="3">The sequence shown here is derived from an EMBL/GenBank/DDBJ whole genome shotgun (WGS) entry which is preliminary data.</text>
</comment>
<evidence type="ECO:0000256" key="1">
    <source>
        <dbReference type="ARBA" id="ARBA00022801"/>
    </source>
</evidence>
<dbReference type="OrthoDB" id="7057597at2"/>
<dbReference type="PANTHER" id="PTHR46118">
    <property type="entry name" value="PROTEIN ABHD11"/>
    <property type="match status" value="1"/>
</dbReference>
<organism evidence="3 4">
    <name type="scientific">Methylophaga lonarensis MPL</name>
    <dbReference type="NCBI Taxonomy" id="1286106"/>
    <lineage>
        <taxon>Bacteria</taxon>
        <taxon>Pseudomonadati</taxon>
        <taxon>Pseudomonadota</taxon>
        <taxon>Gammaproteobacteria</taxon>
        <taxon>Thiotrichales</taxon>
        <taxon>Piscirickettsiaceae</taxon>
        <taxon>Methylophaga</taxon>
    </lineage>
</organism>
<dbReference type="PATRIC" id="fig|1286106.3.peg.303"/>
<dbReference type="InterPro" id="IPR029058">
    <property type="entry name" value="AB_hydrolase_fold"/>
</dbReference>
<accession>M7P3Q4</accession>
<dbReference type="AlphaFoldDB" id="M7P3Q4"/>
<protein>
    <submittedName>
        <fullName evidence="3">Alpha/beta fold family hydrolase</fullName>
    </submittedName>
</protein>
<dbReference type="STRING" id="1286106.MPL1_01498"/>
<dbReference type="PANTHER" id="PTHR46118:SF4">
    <property type="entry name" value="PROTEIN ABHD11"/>
    <property type="match status" value="1"/>
</dbReference>
<proteinExistence type="predicted"/>
<gene>
    <name evidence="3" type="ORF">MPL1_01498</name>
</gene>
<dbReference type="EMBL" id="APHR01000006">
    <property type="protein sequence ID" value="EMR14146.1"/>
    <property type="molecule type" value="Genomic_DNA"/>
</dbReference>
<keyword evidence="1 3" id="KW-0378">Hydrolase</keyword>